<gene>
    <name evidence="4" type="ORF">g.47736</name>
</gene>
<accession>A0A1B6GAJ6</accession>
<dbReference type="InterPro" id="IPR039876">
    <property type="entry name" value="HAP28"/>
</dbReference>
<evidence type="ECO:0000313" key="4">
    <source>
        <dbReference type="EMBL" id="JAS59455.1"/>
    </source>
</evidence>
<dbReference type="EMBL" id="GECZ01010314">
    <property type="protein sequence ID" value="JAS59455.1"/>
    <property type="molecule type" value="Transcribed_RNA"/>
</dbReference>
<dbReference type="PANTHER" id="PTHR22055">
    <property type="entry name" value="28 KDA HEAT- AND ACID-STABLE PHOSPHOPROTEIN PDGF-ASSOCIATED PROTEIN"/>
    <property type="match status" value="1"/>
</dbReference>
<feature type="domain" description="Casein kinase substrate phosphoprotein PP28" evidence="3">
    <location>
        <begin position="82"/>
        <end position="161"/>
    </location>
</feature>
<keyword evidence="1" id="KW-0175">Coiled coil</keyword>
<feature type="coiled-coil region" evidence="1">
    <location>
        <begin position="110"/>
        <end position="170"/>
    </location>
</feature>
<name>A0A1B6GAJ6_9HEMI</name>
<dbReference type="InterPro" id="IPR019380">
    <property type="entry name" value="Casein_kinase_sb_PP28"/>
</dbReference>
<proteinExistence type="predicted"/>
<reference evidence="4" key="1">
    <citation type="submission" date="2015-11" db="EMBL/GenBank/DDBJ databases">
        <title>De novo transcriptome assembly of four potential Pierce s Disease insect vectors from Arizona vineyards.</title>
        <authorList>
            <person name="Tassone E.E."/>
        </authorList>
    </citation>
    <scope>NUCLEOTIDE SEQUENCE</scope>
</reference>
<protein>
    <recommendedName>
        <fullName evidence="3">Casein kinase substrate phosphoprotein PP28 domain-containing protein</fullName>
    </recommendedName>
</protein>
<feature type="compositionally biased region" description="Basic and acidic residues" evidence="2">
    <location>
        <begin position="21"/>
        <end position="39"/>
    </location>
</feature>
<feature type="compositionally biased region" description="Basic residues" evidence="2">
    <location>
        <begin position="1"/>
        <end position="13"/>
    </location>
</feature>
<evidence type="ECO:0000256" key="2">
    <source>
        <dbReference type="SAM" id="MobiDB-lite"/>
    </source>
</evidence>
<feature type="region of interest" description="Disordered" evidence="2">
    <location>
        <begin position="1"/>
        <end position="87"/>
    </location>
</feature>
<feature type="compositionally biased region" description="Basic and acidic residues" evidence="2">
    <location>
        <begin position="46"/>
        <end position="58"/>
    </location>
</feature>
<sequence length="183" mass="21285">MPKGKFKNHKRSVRTFTNPDELEKDRLKDEKKQKWREQNNIEDSDQSDKDNNVEHSSDGSESEEDEEDLKPKGVSDLIEVENPNRIKKKSIKVKELSKIAVEEKPQLSRREREEIEKQKAQQRYQALHAKGLTDEARADLARLAIIRQQREEANKAKAAEKLAKENAAKERYLQAQRALGKNK</sequence>
<organism evidence="4">
    <name type="scientific">Cuerna arida</name>
    <dbReference type="NCBI Taxonomy" id="1464854"/>
    <lineage>
        <taxon>Eukaryota</taxon>
        <taxon>Metazoa</taxon>
        <taxon>Ecdysozoa</taxon>
        <taxon>Arthropoda</taxon>
        <taxon>Hexapoda</taxon>
        <taxon>Insecta</taxon>
        <taxon>Pterygota</taxon>
        <taxon>Neoptera</taxon>
        <taxon>Paraneoptera</taxon>
        <taxon>Hemiptera</taxon>
        <taxon>Auchenorrhyncha</taxon>
        <taxon>Membracoidea</taxon>
        <taxon>Cicadellidae</taxon>
        <taxon>Cicadellinae</taxon>
        <taxon>Proconiini</taxon>
        <taxon>Cuerna</taxon>
    </lineage>
</organism>
<dbReference type="Pfam" id="PF10252">
    <property type="entry name" value="PP28"/>
    <property type="match status" value="1"/>
</dbReference>
<dbReference type="AlphaFoldDB" id="A0A1B6GAJ6"/>
<evidence type="ECO:0000256" key="1">
    <source>
        <dbReference type="SAM" id="Coils"/>
    </source>
</evidence>
<evidence type="ECO:0000259" key="3">
    <source>
        <dbReference type="Pfam" id="PF10252"/>
    </source>
</evidence>